<protein>
    <submittedName>
        <fullName evidence="1">Uncharacterized protein</fullName>
    </submittedName>
</protein>
<name>A0ACB8BU55_9AGAM</name>
<accession>A0ACB8BU55</accession>
<reference evidence="1" key="1">
    <citation type="journal article" date="2021" name="New Phytol.">
        <title>Evolutionary innovations through gain and loss of genes in the ectomycorrhizal Boletales.</title>
        <authorList>
            <person name="Wu G."/>
            <person name="Miyauchi S."/>
            <person name="Morin E."/>
            <person name="Kuo A."/>
            <person name="Drula E."/>
            <person name="Varga T."/>
            <person name="Kohler A."/>
            <person name="Feng B."/>
            <person name="Cao Y."/>
            <person name="Lipzen A."/>
            <person name="Daum C."/>
            <person name="Hundley H."/>
            <person name="Pangilinan J."/>
            <person name="Johnson J."/>
            <person name="Barry K."/>
            <person name="LaButti K."/>
            <person name="Ng V."/>
            <person name="Ahrendt S."/>
            <person name="Min B."/>
            <person name="Choi I.G."/>
            <person name="Park H."/>
            <person name="Plett J.M."/>
            <person name="Magnuson J."/>
            <person name="Spatafora J.W."/>
            <person name="Nagy L.G."/>
            <person name="Henrissat B."/>
            <person name="Grigoriev I.V."/>
            <person name="Yang Z.L."/>
            <person name="Xu J."/>
            <person name="Martin F.M."/>
        </authorList>
    </citation>
    <scope>NUCLEOTIDE SEQUENCE</scope>
    <source>
        <strain evidence="1">KUC20120723A-06</strain>
    </source>
</reference>
<dbReference type="Proteomes" id="UP000790709">
    <property type="component" value="Unassembled WGS sequence"/>
</dbReference>
<evidence type="ECO:0000313" key="1">
    <source>
        <dbReference type="EMBL" id="KAH7929174.1"/>
    </source>
</evidence>
<gene>
    <name evidence="1" type="ORF">BV22DRAFT_1125947</name>
</gene>
<evidence type="ECO:0000313" key="2">
    <source>
        <dbReference type="Proteomes" id="UP000790709"/>
    </source>
</evidence>
<proteinExistence type="predicted"/>
<comment type="caution">
    <text evidence="1">The sequence shown here is derived from an EMBL/GenBank/DDBJ whole genome shotgun (WGS) entry which is preliminary data.</text>
</comment>
<sequence>MARNTTPNHPRPGPTPRHSTGNVSATPSHGVPSPTPAPRYRHAEPSGPWPWVDFNADLDTVDPGVESSPPTNSDLGSVNIESATSEEIPDERWKEYPQNLFPNWTTEQVKRSKILTSSPDTEDCCTYRVDVLSNGTFKDCPLPKGKHNKEDTWKLVQAKRPEDIRVRVLFVDHLPRSIIQMLGTHYNIEPFFFSSSVNWIPSQYQEDLQPRKGDHITITLPFIRAIRNPISTTETLPVGGPLKSIDTQASLPLSSTDHVLLTDLIAIHMVRSVSSSTILSYHPGVCSERTSARLLHSLILRVSQSVYWDKIFRASNDPTFVLVAILWYALYSWDEAFEKMYEHINWLESRVINTNETYLTRDLHILQAHLLHYTSLLEEFRHSVTFVMDTPNPAMETCQEKERLNSQRLMKRECDNLAFEIARLEGRRKMQSNRLKNAMDLAFAKVNIDESKHMRELTEAAVQDSKHMRKLTEAAVRDSDAMKQISYLTMVFLPASFTAALFGMNVKEIQPGSLETLTNYVGVAIGLTVLTIWLVFAVQVGHPVHENGESSGLFAERLWWPIFLLKRKASKMLKALRMRKGTQAPHDEEKVMLDVQGETPAMTLE</sequence>
<keyword evidence="2" id="KW-1185">Reference proteome</keyword>
<dbReference type="EMBL" id="MU266344">
    <property type="protein sequence ID" value="KAH7929174.1"/>
    <property type="molecule type" value="Genomic_DNA"/>
</dbReference>
<organism evidence="1 2">
    <name type="scientific">Leucogyrophana mollusca</name>
    <dbReference type="NCBI Taxonomy" id="85980"/>
    <lineage>
        <taxon>Eukaryota</taxon>
        <taxon>Fungi</taxon>
        <taxon>Dikarya</taxon>
        <taxon>Basidiomycota</taxon>
        <taxon>Agaricomycotina</taxon>
        <taxon>Agaricomycetes</taxon>
        <taxon>Agaricomycetidae</taxon>
        <taxon>Boletales</taxon>
        <taxon>Boletales incertae sedis</taxon>
        <taxon>Leucogyrophana</taxon>
    </lineage>
</organism>